<dbReference type="AlphaFoldDB" id="A0A9E5MN24"/>
<organism evidence="2 3">
    <name type="scientific">Pseudomaricurvus hydrocarbonicus</name>
    <dbReference type="NCBI Taxonomy" id="1470433"/>
    <lineage>
        <taxon>Bacteria</taxon>
        <taxon>Pseudomonadati</taxon>
        <taxon>Pseudomonadota</taxon>
        <taxon>Gammaproteobacteria</taxon>
        <taxon>Cellvibrionales</taxon>
        <taxon>Cellvibrionaceae</taxon>
        <taxon>Pseudomaricurvus</taxon>
    </lineage>
</organism>
<feature type="signal peptide" evidence="1">
    <location>
        <begin position="1"/>
        <end position="23"/>
    </location>
</feature>
<feature type="chain" id="PRO_5039425489" description="Lipoprotein" evidence="1">
    <location>
        <begin position="24"/>
        <end position="218"/>
    </location>
</feature>
<evidence type="ECO:0000313" key="3">
    <source>
        <dbReference type="Proteomes" id="UP000787472"/>
    </source>
</evidence>
<protein>
    <recommendedName>
        <fullName evidence="4">Lipoprotein</fullName>
    </recommendedName>
</protein>
<proteinExistence type="predicted"/>
<reference evidence="2" key="1">
    <citation type="submission" date="2020-03" db="EMBL/GenBank/DDBJ databases">
        <authorList>
            <person name="Guo F."/>
        </authorList>
    </citation>
    <scope>NUCLEOTIDE SEQUENCE</scope>
    <source>
        <strain evidence="2">JCM 30134</strain>
    </source>
</reference>
<dbReference type="Proteomes" id="UP000787472">
    <property type="component" value="Unassembled WGS sequence"/>
</dbReference>
<evidence type="ECO:0000313" key="2">
    <source>
        <dbReference type="EMBL" id="NHO67250.1"/>
    </source>
</evidence>
<keyword evidence="1" id="KW-0732">Signal</keyword>
<dbReference type="RefSeq" id="WP_167189602.1">
    <property type="nucleotide sequence ID" value="NZ_JAAONZ010000015.1"/>
</dbReference>
<dbReference type="EMBL" id="JAAONZ010000015">
    <property type="protein sequence ID" value="NHO67250.1"/>
    <property type="molecule type" value="Genomic_DNA"/>
</dbReference>
<evidence type="ECO:0008006" key="4">
    <source>
        <dbReference type="Google" id="ProtNLM"/>
    </source>
</evidence>
<dbReference type="PROSITE" id="PS51257">
    <property type="entry name" value="PROKAR_LIPOPROTEIN"/>
    <property type="match status" value="1"/>
</dbReference>
<accession>A0A9E5MN24</accession>
<name>A0A9E5MN24_9GAMM</name>
<keyword evidence="3" id="KW-1185">Reference proteome</keyword>
<evidence type="ECO:0000256" key="1">
    <source>
        <dbReference type="SAM" id="SignalP"/>
    </source>
</evidence>
<sequence length="218" mass="24226">MKTNLKAVSWGALLILLSACDGAKERYENASSTSEGNCVNVFHFWLTDSLEPVNKIHHDLKSFIKSKPSADPLVIHQYTATDEQGHDQSLSCKFKSPDVMSQLTQRSVAPASCLSMNREIVSRAKQRLAGEGKKPTRELQFVDDEEVSLGPFYLRPWPYQVAYEQSGNTYVRAKSLMVSADSWMPVPDSFKGTFYCHLLSPGYAYDLLLGVTSAPPLG</sequence>
<comment type="caution">
    <text evidence="2">The sequence shown here is derived from an EMBL/GenBank/DDBJ whole genome shotgun (WGS) entry which is preliminary data.</text>
</comment>
<gene>
    <name evidence="2" type="ORF">G8770_17005</name>
</gene>